<evidence type="ECO:0000256" key="2">
    <source>
        <dbReference type="SAM" id="Phobius"/>
    </source>
</evidence>
<organism evidence="3">
    <name type="scientific">Oryza punctata</name>
    <name type="common">Red rice</name>
    <dbReference type="NCBI Taxonomy" id="4537"/>
    <lineage>
        <taxon>Eukaryota</taxon>
        <taxon>Viridiplantae</taxon>
        <taxon>Streptophyta</taxon>
        <taxon>Embryophyta</taxon>
        <taxon>Tracheophyta</taxon>
        <taxon>Spermatophyta</taxon>
        <taxon>Magnoliopsida</taxon>
        <taxon>Liliopsida</taxon>
        <taxon>Poales</taxon>
        <taxon>Poaceae</taxon>
        <taxon>BOP clade</taxon>
        <taxon>Oryzoideae</taxon>
        <taxon>Oryzeae</taxon>
        <taxon>Oryzinae</taxon>
        <taxon>Oryza</taxon>
    </lineage>
</organism>
<protein>
    <submittedName>
        <fullName evidence="3">Uncharacterized protein</fullName>
    </submittedName>
</protein>
<proteinExistence type="predicted"/>
<reference evidence="3" key="2">
    <citation type="submission" date="2018-05" db="EMBL/GenBank/DDBJ databases">
        <title>OpunRS2 (Oryza punctata Reference Sequence Version 2).</title>
        <authorList>
            <person name="Zhang J."/>
            <person name="Kudrna D."/>
            <person name="Lee S."/>
            <person name="Talag J."/>
            <person name="Welchert J."/>
            <person name="Wing R.A."/>
        </authorList>
    </citation>
    <scope>NUCLEOTIDE SEQUENCE [LARGE SCALE GENOMIC DNA]</scope>
</reference>
<reference evidence="3" key="1">
    <citation type="submission" date="2015-04" db="UniProtKB">
        <authorList>
            <consortium name="EnsemblPlants"/>
        </authorList>
    </citation>
    <scope>IDENTIFICATION</scope>
</reference>
<dbReference type="AlphaFoldDB" id="A0A0E0LUX0"/>
<keyword evidence="2" id="KW-0812">Transmembrane</keyword>
<name>A0A0E0LUX0_ORYPU</name>
<feature type="region of interest" description="Disordered" evidence="1">
    <location>
        <begin position="1"/>
        <end position="20"/>
    </location>
</feature>
<dbReference type="HOGENOM" id="CLU_1655011_0_0_1"/>
<evidence type="ECO:0000256" key="1">
    <source>
        <dbReference type="SAM" id="MobiDB-lite"/>
    </source>
</evidence>
<evidence type="ECO:0000313" key="4">
    <source>
        <dbReference type="Proteomes" id="UP000026962"/>
    </source>
</evidence>
<feature type="transmembrane region" description="Helical" evidence="2">
    <location>
        <begin position="107"/>
        <end position="128"/>
    </location>
</feature>
<dbReference type="EnsemblPlants" id="OPUNC08G13110.1">
    <property type="protein sequence ID" value="OPUNC08G13110.1"/>
    <property type="gene ID" value="OPUNC08G13110"/>
</dbReference>
<keyword evidence="2" id="KW-0472">Membrane</keyword>
<keyword evidence="2" id="KW-1133">Transmembrane helix</keyword>
<dbReference type="Proteomes" id="UP000026962">
    <property type="component" value="Chromosome 8"/>
</dbReference>
<accession>A0A0E0LUX0</accession>
<dbReference type="Gramene" id="OPUNC08G13110.1">
    <property type="protein sequence ID" value="OPUNC08G13110.1"/>
    <property type="gene ID" value="OPUNC08G13110"/>
</dbReference>
<keyword evidence="4" id="KW-1185">Reference proteome</keyword>
<sequence length="160" mass="16744">MADIKAALPPPPPQKAPLQAQPPRWASAAATLRGVADVLVRGVADVPRRRRICVAVTAAEEHAALRTEALLDASSFSSWRLLDVLQPSFAPEKGSCQERVGSILADIGVFAGSAMGCFVVAPNLLIFLTRAYKLGSLNCLNLGDNPGDVSCAPSKIPSTA</sequence>
<evidence type="ECO:0000313" key="3">
    <source>
        <dbReference type="EnsemblPlants" id="OPUNC08G13110.1"/>
    </source>
</evidence>